<name>A0ABR2GA15_9ROSI</name>
<dbReference type="EMBL" id="JBBPBM010000002">
    <property type="protein sequence ID" value="KAK8597358.1"/>
    <property type="molecule type" value="Genomic_DNA"/>
</dbReference>
<reference evidence="2 3" key="1">
    <citation type="journal article" date="2024" name="G3 (Bethesda)">
        <title>Genome assembly of Hibiscus sabdariffa L. provides insights into metabolisms of medicinal natural products.</title>
        <authorList>
            <person name="Kim T."/>
        </authorList>
    </citation>
    <scope>NUCLEOTIDE SEQUENCE [LARGE SCALE GENOMIC DNA]</scope>
    <source>
        <strain evidence="2">TK-2024</strain>
        <tissue evidence="2">Old leaves</tissue>
    </source>
</reference>
<dbReference type="Proteomes" id="UP001472677">
    <property type="component" value="Unassembled WGS sequence"/>
</dbReference>
<accession>A0ABR2GA15</accession>
<sequence length="167" mass="18242">MGRVIDTVRFGIPIPMDARLFGVTQCGIVGHILDACPTKPDIVPKAAKLLYGKWLRFMATRKRLGNGIRHSERVNKVEKQSDQRVKAVDVGGSDTNISLSMGREKFIAVSVEHKNQVKKGLLIAAQLEVSAVKKSKAGTEGDVSPRSAPTFDNPELAEVGVQPRREL</sequence>
<feature type="region of interest" description="Disordered" evidence="1">
    <location>
        <begin position="134"/>
        <end position="167"/>
    </location>
</feature>
<keyword evidence="3" id="KW-1185">Reference proteome</keyword>
<gene>
    <name evidence="2" type="ORF">V6N12_065828</name>
</gene>
<protein>
    <submittedName>
        <fullName evidence="2">Uncharacterized protein</fullName>
    </submittedName>
</protein>
<evidence type="ECO:0000313" key="2">
    <source>
        <dbReference type="EMBL" id="KAK8597358.1"/>
    </source>
</evidence>
<comment type="caution">
    <text evidence="2">The sequence shown here is derived from an EMBL/GenBank/DDBJ whole genome shotgun (WGS) entry which is preliminary data.</text>
</comment>
<evidence type="ECO:0000313" key="3">
    <source>
        <dbReference type="Proteomes" id="UP001472677"/>
    </source>
</evidence>
<organism evidence="2 3">
    <name type="scientific">Hibiscus sabdariffa</name>
    <name type="common">roselle</name>
    <dbReference type="NCBI Taxonomy" id="183260"/>
    <lineage>
        <taxon>Eukaryota</taxon>
        <taxon>Viridiplantae</taxon>
        <taxon>Streptophyta</taxon>
        <taxon>Embryophyta</taxon>
        <taxon>Tracheophyta</taxon>
        <taxon>Spermatophyta</taxon>
        <taxon>Magnoliopsida</taxon>
        <taxon>eudicotyledons</taxon>
        <taxon>Gunneridae</taxon>
        <taxon>Pentapetalae</taxon>
        <taxon>rosids</taxon>
        <taxon>malvids</taxon>
        <taxon>Malvales</taxon>
        <taxon>Malvaceae</taxon>
        <taxon>Malvoideae</taxon>
        <taxon>Hibiscus</taxon>
    </lineage>
</organism>
<proteinExistence type="predicted"/>
<evidence type="ECO:0000256" key="1">
    <source>
        <dbReference type="SAM" id="MobiDB-lite"/>
    </source>
</evidence>